<keyword evidence="11" id="KW-1185">Reference proteome</keyword>
<keyword evidence="5" id="KW-0190">Covalent protein-DNA linkage</keyword>
<evidence type="ECO:0000313" key="10">
    <source>
        <dbReference type="EMBL" id="RDB64191.1"/>
    </source>
</evidence>
<comment type="similarity">
    <text evidence="1 8">Belongs to the SOS response-associated peptidase family.</text>
</comment>
<dbReference type="Gene3D" id="3.90.1680.10">
    <property type="entry name" value="SOS response associated peptidase-like"/>
    <property type="match status" value="1"/>
</dbReference>
<sequence>MYATRSPTVFRPSGSPKSTSQASSRSQMSSTMSSESMPSESNVDSAVTVDGSMSRFSCRMFVMVSMVAMGLPFLGKSSASMVADARGARSPRARKGRRPERGRRSEEATMCGRFVMIPRDVVERIVREVEQGMPPTVPDYELAGLDAFPGARVPVAVPAQGAGGSGRLAVAELDWGYQVSWAKRPVFNTRVDTATGPRGQMWRESLEQRRCAVPTLGFYEPHKTERAVSPKTGREVKVQCAFGLPDNPVTFLGGIYEDGHFSIMTCEPNRWVRDVHDRMPLVLRPSELGTWLGPRYADLFDRRDVELACRVA</sequence>
<dbReference type="SUPFAM" id="SSF143081">
    <property type="entry name" value="BB1717-like"/>
    <property type="match status" value="1"/>
</dbReference>
<evidence type="ECO:0000256" key="1">
    <source>
        <dbReference type="ARBA" id="ARBA00008136"/>
    </source>
</evidence>
<dbReference type="EC" id="3.4.-.-" evidence="8"/>
<gene>
    <name evidence="10" type="ORF">C1877_10780</name>
</gene>
<dbReference type="InterPro" id="IPR036590">
    <property type="entry name" value="SRAP-like"/>
</dbReference>
<feature type="compositionally biased region" description="Basic residues" evidence="9">
    <location>
        <begin position="89"/>
        <end position="101"/>
    </location>
</feature>
<dbReference type="GO" id="GO:0006508">
    <property type="term" value="P:proteolysis"/>
    <property type="evidence" value="ECO:0007669"/>
    <property type="project" value="UniProtKB-KW"/>
</dbReference>
<evidence type="ECO:0000256" key="4">
    <source>
        <dbReference type="ARBA" id="ARBA00022801"/>
    </source>
</evidence>
<dbReference type="GO" id="GO:0106300">
    <property type="term" value="P:protein-DNA covalent cross-linking repair"/>
    <property type="evidence" value="ECO:0007669"/>
    <property type="project" value="InterPro"/>
</dbReference>
<dbReference type="PANTHER" id="PTHR13604:SF0">
    <property type="entry name" value="ABASIC SITE PROCESSING PROTEIN HMCES"/>
    <property type="match status" value="1"/>
</dbReference>
<dbReference type="GO" id="GO:0016829">
    <property type="term" value="F:lyase activity"/>
    <property type="evidence" value="ECO:0007669"/>
    <property type="project" value="UniProtKB-KW"/>
</dbReference>
<evidence type="ECO:0000256" key="6">
    <source>
        <dbReference type="ARBA" id="ARBA00023125"/>
    </source>
</evidence>
<keyword evidence="4 8" id="KW-0378">Hydrolase</keyword>
<comment type="caution">
    <text evidence="10">The sequence shown here is derived from an EMBL/GenBank/DDBJ whole genome shotgun (WGS) entry which is preliminary data.</text>
</comment>
<evidence type="ECO:0000256" key="3">
    <source>
        <dbReference type="ARBA" id="ARBA00022763"/>
    </source>
</evidence>
<keyword evidence="2 8" id="KW-0645">Protease</keyword>
<keyword evidence="7" id="KW-0456">Lyase</keyword>
<proteinExistence type="inferred from homology"/>
<dbReference type="GO" id="GO:0008233">
    <property type="term" value="F:peptidase activity"/>
    <property type="evidence" value="ECO:0007669"/>
    <property type="project" value="UniProtKB-KW"/>
</dbReference>
<evidence type="ECO:0000313" key="11">
    <source>
        <dbReference type="Proteomes" id="UP000254000"/>
    </source>
</evidence>
<reference evidence="10 11" key="1">
    <citation type="journal article" date="2018" name="Elife">
        <title>Discovery and characterization of a prevalent human gut bacterial enzyme sufficient for the inactivation of a family of plant toxins.</title>
        <authorList>
            <person name="Koppel N."/>
            <person name="Bisanz J.E."/>
            <person name="Pandelia M.E."/>
            <person name="Turnbaugh P.J."/>
            <person name="Balskus E.P."/>
        </authorList>
    </citation>
    <scope>NUCLEOTIDE SEQUENCE [LARGE SCALE GENOMIC DNA]</scope>
    <source>
        <strain evidence="10 11">3C</strain>
    </source>
</reference>
<feature type="region of interest" description="Disordered" evidence="9">
    <location>
        <begin position="1"/>
        <end position="46"/>
    </location>
</feature>
<dbReference type="EMBL" id="PPTS01000006">
    <property type="protein sequence ID" value="RDB64191.1"/>
    <property type="molecule type" value="Genomic_DNA"/>
</dbReference>
<evidence type="ECO:0000256" key="2">
    <source>
        <dbReference type="ARBA" id="ARBA00022670"/>
    </source>
</evidence>
<accession>A0A369LXD9</accession>
<dbReference type="InterPro" id="IPR003738">
    <property type="entry name" value="SRAP"/>
</dbReference>
<dbReference type="Pfam" id="PF02586">
    <property type="entry name" value="SRAP"/>
    <property type="match status" value="1"/>
</dbReference>
<feature type="compositionally biased region" description="Low complexity" evidence="9">
    <location>
        <begin position="15"/>
        <end position="41"/>
    </location>
</feature>
<evidence type="ECO:0000256" key="5">
    <source>
        <dbReference type="ARBA" id="ARBA00023124"/>
    </source>
</evidence>
<protein>
    <recommendedName>
        <fullName evidence="8">Abasic site processing protein</fullName>
        <ecNumber evidence="8">3.4.-.-</ecNumber>
    </recommendedName>
</protein>
<evidence type="ECO:0000256" key="8">
    <source>
        <dbReference type="RuleBase" id="RU364100"/>
    </source>
</evidence>
<feature type="region of interest" description="Disordered" evidence="9">
    <location>
        <begin position="81"/>
        <end position="106"/>
    </location>
</feature>
<organism evidence="10 11">
    <name type="scientific">Gordonibacter pamelaeae</name>
    <dbReference type="NCBI Taxonomy" id="471189"/>
    <lineage>
        <taxon>Bacteria</taxon>
        <taxon>Bacillati</taxon>
        <taxon>Actinomycetota</taxon>
        <taxon>Coriobacteriia</taxon>
        <taxon>Eggerthellales</taxon>
        <taxon>Eggerthellaceae</taxon>
        <taxon>Gordonibacter</taxon>
    </lineage>
</organism>
<dbReference type="AlphaFoldDB" id="A0A369LXD9"/>
<dbReference type="Proteomes" id="UP000254000">
    <property type="component" value="Unassembled WGS sequence"/>
</dbReference>
<name>A0A369LXD9_9ACTN</name>
<evidence type="ECO:0000256" key="7">
    <source>
        <dbReference type="ARBA" id="ARBA00023239"/>
    </source>
</evidence>
<evidence type="ECO:0000256" key="9">
    <source>
        <dbReference type="SAM" id="MobiDB-lite"/>
    </source>
</evidence>
<keyword evidence="3" id="KW-0227">DNA damage</keyword>
<dbReference type="PANTHER" id="PTHR13604">
    <property type="entry name" value="DC12-RELATED"/>
    <property type="match status" value="1"/>
</dbReference>
<keyword evidence="6" id="KW-0238">DNA-binding</keyword>
<dbReference type="GO" id="GO:0003697">
    <property type="term" value="F:single-stranded DNA binding"/>
    <property type="evidence" value="ECO:0007669"/>
    <property type="project" value="InterPro"/>
</dbReference>